<comment type="similarity">
    <text evidence="7">Belongs to the binding-protein-dependent transport system permease family.</text>
</comment>
<reference evidence="9" key="1">
    <citation type="submission" date="2020-06" db="EMBL/GenBank/DDBJ databases">
        <title>Paenibacillus sp. nov., isolated from soil.</title>
        <authorList>
            <person name="Seo Y.L."/>
        </authorList>
    </citation>
    <scope>NUCLEOTIDE SEQUENCE [LARGE SCALE GENOMIC DNA]</scope>
    <source>
        <strain evidence="9">JW14</strain>
    </source>
</reference>
<evidence type="ECO:0000313" key="9">
    <source>
        <dbReference type="EMBL" id="NUU59345.1"/>
    </source>
</evidence>
<feature type="transmembrane region" description="Helical" evidence="7">
    <location>
        <begin position="32"/>
        <end position="59"/>
    </location>
</feature>
<comment type="subcellular location">
    <subcellularLocation>
        <location evidence="1 7">Cell membrane</location>
        <topology evidence="1 7">Multi-pass membrane protein</topology>
    </subcellularLocation>
</comment>
<keyword evidence="5 7" id="KW-1133">Transmembrane helix</keyword>
<organism evidence="9 10">
    <name type="scientific">Paenibacillus agri</name>
    <dbReference type="NCBI Taxonomy" id="2744309"/>
    <lineage>
        <taxon>Bacteria</taxon>
        <taxon>Bacillati</taxon>
        <taxon>Bacillota</taxon>
        <taxon>Bacilli</taxon>
        <taxon>Bacillales</taxon>
        <taxon>Paenibacillaceae</taxon>
        <taxon>Paenibacillus</taxon>
    </lineage>
</organism>
<evidence type="ECO:0000313" key="10">
    <source>
        <dbReference type="Proteomes" id="UP000564806"/>
    </source>
</evidence>
<dbReference type="InterPro" id="IPR051393">
    <property type="entry name" value="ABC_transporter_permease"/>
</dbReference>
<keyword evidence="10" id="KW-1185">Reference proteome</keyword>
<keyword evidence="3" id="KW-1003">Cell membrane</keyword>
<feature type="transmembrane region" description="Helical" evidence="7">
    <location>
        <begin position="98"/>
        <end position="122"/>
    </location>
</feature>
<dbReference type="AlphaFoldDB" id="A0A850EDS5"/>
<feature type="transmembrane region" description="Helical" evidence="7">
    <location>
        <begin position="290"/>
        <end position="310"/>
    </location>
</feature>
<dbReference type="InterPro" id="IPR035906">
    <property type="entry name" value="MetI-like_sf"/>
</dbReference>
<dbReference type="PROSITE" id="PS50928">
    <property type="entry name" value="ABC_TM1"/>
    <property type="match status" value="1"/>
</dbReference>
<evidence type="ECO:0000259" key="8">
    <source>
        <dbReference type="PROSITE" id="PS50928"/>
    </source>
</evidence>
<sequence length="325" mass="37119">MRYSCDSIPFVSGFTKCRGGSTLLKELNKHKVLYLMTLPAMLLLLVFSYFPMAGIIIAFKDFNLSTGIFRSSWAHPIYENFQYFFTSSNWVRVTRNTILLNLLFIAVGTFLNVALAILFNEIRSVWFKRVSQSLTLLPYFISWIVVGVFAYNILSYEHGMLSELLVRWGFDKIDWYSRPMAWPFIIAIIFVWKSIGYNSIIYLATLMGIDNTLYESARIDGATKFRQIIHITIPMLRPTIIVLTLLGIGHIMNSDFGMFYSLVGDNSQIYSTVDVIDTFVFRSLKGAGDMGMAAAANFYQSVLAFVLVYISNRLARKYESDAALF</sequence>
<dbReference type="SUPFAM" id="SSF161098">
    <property type="entry name" value="MetI-like"/>
    <property type="match status" value="1"/>
</dbReference>
<keyword evidence="2 7" id="KW-0813">Transport</keyword>
<feature type="transmembrane region" description="Helical" evidence="7">
    <location>
        <begin position="180"/>
        <end position="207"/>
    </location>
</feature>
<evidence type="ECO:0000256" key="7">
    <source>
        <dbReference type="RuleBase" id="RU363032"/>
    </source>
</evidence>
<dbReference type="CDD" id="cd06261">
    <property type="entry name" value="TM_PBP2"/>
    <property type="match status" value="1"/>
</dbReference>
<dbReference type="EMBL" id="JABWCS010000184">
    <property type="protein sequence ID" value="NUU59345.1"/>
    <property type="molecule type" value="Genomic_DNA"/>
</dbReference>
<evidence type="ECO:0000256" key="4">
    <source>
        <dbReference type="ARBA" id="ARBA00022692"/>
    </source>
</evidence>
<feature type="transmembrane region" description="Helical" evidence="7">
    <location>
        <begin position="134"/>
        <end position="154"/>
    </location>
</feature>
<evidence type="ECO:0000256" key="3">
    <source>
        <dbReference type="ARBA" id="ARBA00022475"/>
    </source>
</evidence>
<proteinExistence type="inferred from homology"/>
<feature type="transmembrane region" description="Helical" evidence="7">
    <location>
        <begin position="228"/>
        <end position="252"/>
    </location>
</feature>
<dbReference type="PANTHER" id="PTHR30193:SF44">
    <property type="entry name" value="LACTOSE TRANSPORT SYSTEM PERMEASE PROTEIN LACF"/>
    <property type="match status" value="1"/>
</dbReference>
<protein>
    <submittedName>
        <fullName evidence="9">Sugar ABC transporter permease</fullName>
    </submittedName>
</protein>
<feature type="domain" description="ABC transmembrane type-1" evidence="8">
    <location>
        <begin position="94"/>
        <end position="311"/>
    </location>
</feature>
<dbReference type="Pfam" id="PF00528">
    <property type="entry name" value="BPD_transp_1"/>
    <property type="match status" value="1"/>
</dbReference>
<dbReference type="Gene3D" id="1.10.3720.10">
    <property type="entry name" value="MetI-like"/>
    <property type="match status" value="1"/>
</dbReference>
<dbReference type="PANTHER" id="PTHR30193">
    <property type="entry name" value="ABC TRANSPORTER PERMEASE PROTEIN"/>
    <property type="match status" value="1"/>
</dbReference>
<evidence type="ECO:0000256" key="5">
    <source>
        <dbReference type="ARBA" id="ARBA00022989"/>
    </source>
</evidence>
<dbReference type="GO" id="GO:0005886">
    <property type="term" value="C:plasma membrane"/>
    <property type="evidence" value="ECO:0007669"/>
    <property type="project" value="UniProtKB-SubCell"/>
</dbReference>
<accession>A0A850EDS5</accession>
<keyword evidence="4 7" id="KW-0812">Transmembrane</keyword>
<evidence type="ECO:0000256" key="6">
    <source>
        <dbReference type="ARBA" id="ARBA00023136"/>
    </source>
</evidence>
<gene>
    <name evidence="9" type="ORF">HPT30_03130</name>
</gene>
<name>A0A850EDS5_9BACL</name>
<evidence type="ECO:0000256" key="2">
    <source>
        <dbReference type="ARBA" id="ARBA00022448"/>
    </source>
</evidence>
<evidence type="ECO:0000256" key="1">
    <source>
        <dbReference type="ARBA" id="ARBA00004651"/>
    </source>
</evidence>
<keyword evidence="6 7" id="KW-0472">Membrane</keyword>
<dbReference type="InterPro" id="IPR000515">
    <property type="entry name" value="MetI-like"/>
</dbReference>
<dbReference type="GO" id="GO:0055085">
    <property type="term" value="P:transmembrane transport"/>
    <property type="evidence" value="ECO:0007669"/>
    <property type="project" value="InterPro"/>
</dbReference>
<dbReference type="Proteomes" id="UP000564806">
    <property type="component" value="Unassembled WGS sequence"/>
</dbReference>
<comment type="caution">
    <text evidence="9">The sequence shown here is derived from an EMBL/GenBank/DDBJ whole genome shotgun (WGS) entry which is preliminary data.</text>
</comment>